<evidence type="ECO:0000313" key="1">
    <source>
        <dbReference type="EMBL" id="KAK1731109.1"/>
    </source>
</evidence>
<dbReference type="Proteomes" id="UP001244207">
    <property type="component" value="Unassembled WGS sequence"/>
</dbReference>
<sequence>MFKSFRIENQNLDQFRPREVEEQERTSLVIRQRSPCIYTETSLSSLKYHSVPTPDSDLIVVDMCAFPQSSAQHVISAGPDRNESLHWRRTAFHHIRPPLPGITRLRIDLQTVIPRVLLFVQNCTEMRWFIHRN</sequence>
<keyword evidence="2" id="KW-1185">Reference proteome</keyword>
<comment type="caution">
    <text evidence="1">The sequence shown here is derived from an EMBL/GenBank/DDBJ whole genome shotgun (WGS) entry which is preliminary data.</text>
</comment>
<dbReference type="RefSeq" id="XP_060371164.1">
    <property type="nucleotide sequence ID" value="XM_060502226.1"/>
</dbReference>
<name>A0AAD9D2S7_GLOAC</name>
<protein>
    <submittedName>
        <fullName evidence="1">Uncharacterized protein</fullName>
    </submittedName>
</protein>
<accession>A0AAD9D2S7</accession>
<evidence type="ECO:0000313" key="2">
    <source>
        <dbReference type="Proteomes" id="UP001244207"/>
    </source>
</evidence>
<dbReference type="AlphaFoldDB" id="A0AAD9D2S7"/>
<proteinExistence type="predicted"/>
<dbReference type="GeneID" id="85386125"/>
<organism evidence="1 2">
    <name type="scientific">Glomerella acutata</name>
    <name type="common">Colletotrichum acutatum</name>
    <dbReference type="NCBI Taxonomy" id="27357"/>
    <lineage>
        <taxon>Eukaryota</taxon>
        <taxon>Fungi</taxon>
        <taxon>Dikarya</taxon>
        <taxon>Ascomycota</taxon>
        <taxon>Pezizomycotina</taxon>
        <taxon>Sordariomycetes</taxon>
        <taxon>Hypocreomycetidae</taxon>
        <taxon>Glomerellales</taxon>
        <taxon>Glomerellaceae</taxon>
        <taxon>Colletotrichum</taxon>
        <taxon>Colletotrichum acutatum species complex</taxon>
    </lineage>
</organism>
<gene>
    <name evidence="1" type="ORF">BDZ83DRAFT_297375</name>
</gene>
<dbReference type="EMBL" id="JAHMHS010000004">
    <property type="protein sequence ID" value="KAK1731109.1"/>
    <property type="molecule type" value="Genomic_DNA"/>
</dbReference>
<reference evidence="1" key="1">
    <citation type="submission" date="2021-12" db="EMBL/GenBank/DDBJ databases">
        <title>Comparative genomics, transcriptomics and evolutionary studies reveal genomic signatures of adaptation to plant cell wall in hemibiotrophic fungi.</title>
        <authorList>
            <consortium name="DOE Joint Genome Institute"/>
            <person name="Baroncelli R."/>
            <person name="Diaz J.F."/>
            <person name="Benocci T."/>
            <person name="Peng M."/>
            <person name="Battaglia E."/>
            <person name="Haridas S."/>
            <person name="Andreopoulos W."/>
            <person name="Labutti K."/>
            <person name="Pangilinan J."/>
            <person name="Floch G.L."/>
            <person name="Makela M.R."/>
            <person name="Henrissat B."/>
            <person name="Grigoriev I.V."/>
            <person name="Crouch J.A."/>
            <person name="De Vries R.P."/>
            <person name="Sukno S.A."/>
            <person name="Thon M.R."/>
        </authorList>
    </citation>
    <scope>NUCLEOTIDE SEQUENCE</scope>
    <source>
        <strain evidence="1">CBS 112980</strain>
    </source>
</reference>